<sequence length="368" mass="40770">MEKGAKTNDNATAKIALEDGTIIKGEGFGHETTSTGEIVFTTGMTGYVEGLTDPSFKGQIMMSTYPLQGNYGVSDDWYQSAKIQVEGYIVREVCKNPSIYSSQKTLDEFLREFKIPGISGIDTRELTIKIRQKGTMKCALSTEEIDDSELIAQAKNQLSIVDMDLVPQVSTKEVVTFGENFKQKTALIDCGVKKNIIDGFLDKGIGVVLFPYNSDYKSIMEYDVDGLMISCGPGNPEKLTETVETIKKLSNKLPIFGICMGQQIIAKSFGAKIYKMKFGHRGSNQPVKDLESGKVFITSQNHGFSVDNDSLKDSPLKLTQVNLNDNTPEGFTHEELLINCVQYHPEAGPGPNDTNFVFDKFKKMMDEY</sequence>
<evidence type="ECO:0000259" key="13">
    <source>
        <dbReference type="SMART" id="SM01097"/>
    </source>
</evidence>
<evidence type="ECO:0000256" key="12">
    <source>
        <dbReference type="ARBA" id="ARBA00049285"/>
    </source>
</evidence>
<organism evidence="14">
    <name type="scientific">bioreactor metagenome</name>
    <dbReference type="NCBI Taxonomy" id="1076179"/>
    <lineage>
        <taxon>unclassified sequences</taxon>
        <taxon>metagenomes</taxon>
        <taxon>ecological metagenomes</taxon>
    </lineage>
</organism>
<dbReference type="GO" id="GO:0006541">
    <property type="term" value="P:glutamine metabolic process"/>
    <property type="evidence" value="ECO:0007669"/>
    <property type="project" value="InterPro"/>
</dbReference>
<dbReference type="PRINTS" id="PR00096">
    <property type="entry name" value="GATASE"/>
</dbReference>
<dbReference type="GO" id="GO:0004359">
    <property type="term" value="F:glutaminase activity"/>
    <property type="evidence" value="ECO:0007669"/>
    <property type="project" value="RHEA"/>
</dbReference>
<keyword evidence="9" id="KW-0665">Pyrimidine biosynthesis</keyword>
<comment type="similarity">
    <text evidence="3">Belongs to the CarA family.</text>
</comment>
<dbReference type="Gene3D" id="3.50.30.20">
    <property type="entry name" value="Carbamoyl-phosphate synthase small subunit, N-terminal domain"/>
    <property type="match status" value="1"/>
</dbReference>
<dbReference type="InterPro" id="IPR035686">
    <property type="entry name" value="CPSase_GATase1"/>
</dbReference>
<dbReference type="AlphaFoldDB" id="A0A644STR4"/>
<dbReference type="PROSITE" id="PS51273">
    <property type="entry name" value="GATASE_TYPE_1"/>
    <property type="match status" value="1"/>
</dbReference>
<dbReference type="PANTHER" id="PTHR43418">
    <property type="entry name" value="MULTIFUNCTIONAL TRYPTOPHAN BIOSYNTHESIS PROTEIN-RELATED"/>
    <property type="match status" value="1"/>
</dbReference>
<evidence type="ECO:0000256" key="2">
    <source>
        <dbReference type="ARBA" id="ARBA00005077"/>
    </source>
</evidence>
<comment type="pathway">
    <text evidence="1">Pyrimidine metabolism; UMP biosynthesis via de novo pathway; (S)-dihydroorotate from bicarbonate: step 1/3.</text>
</comment>
<dbReference type="Gene3D" id="3.40.50.880">
    <property type="match status" value="1"/>
</dbReference>
<dbReference type="NCBIfam" id="NF009475">
    <property type="entry name" value="PRK12838.1"/>
    <property type="match status" value="1"/>
</dbReference>
<evidence type="ECO:0000256" key="4">
    <source>
        <dbReference type="ARBA" id="ARBA00012738"/>
    </source>
</evidence>
<evidence type="ECO:0000256" key="10">
    <source>
        <dbReference type="ARBA" id="ARBA00044340"/>
    </source>
</evidence>
<dbReference type="InterPro" id="IPR029062">
    <property type="entry name" value="Class_I_gatase-like"/>
</dbReference>
<name>A0A644STR4_9ZZZZ</name>
<dbReference type="InterPro" id="IPR006274">
    <property type="entry name" value="CarbamoylP_synth_ssu"/>
</dbReference>
<dbReference type="SMART" id="SM01097">
    <property type="entry name" value="CPSase_sm_chain"/>
    <property type="match status" value="1"/>
</dbReference>
<dbReference type="CDD" id="cd01744">
    <property type="entry name" value="GATase1_CPSase"/>
    <property type="match status" value="1"/>
</dbReference>
<dbReference type="GO" id="GO:0006207">
    <property type="term" value="P:'de novo' pyrimidine nucleobase biosynthetic process"/>
    <property type="evidence" value="ECO:0007669"/>
    <property type="project" value="InterPro"/>
</dbReference>
<evidence type="ECO:0000256" key="1">
    <source>
        <dbReference type="ARBA" id="ARBA00004812"/>
    </source>
</evidence>
<accession>A0A644STR4</accession>
<dbReference type="InterPro" id="IPR017926">
    <property type="entry name" value="GATASE"/>
</dbReference>
<dbReference type="EC" id="6.3.5.5" evidence="4"/>
<keyword evidence="5 14" id="KW-0436">Ligase</keyword>
<evidence type="ECO:0000256" key="11">
    <source>
        <dbReference type="ARBA" id="ARBA00048816"/>
    </source>
</evidence>
<protein>
    <recommendedName>
        <fullName evidence="4">carbamoyl-phosphate synthase (glutamine-hydrolyzing)</fullName>
        <ecNumber evidence="4">6.3.5.5</ecNumber>
    </recommendedName>
    <alternativeName>
        <fullName evidence="10">Arginine-specific carbamoyl phosphate synthetase, glutamine chain</fullName>
    </alternativeName>
</protein>
<dbReference type="Pfam" id="PF00117">
    <property type="entry name" value="GATase"/>
    <property type="match status" value="1"/>
</dbReference>
<dbReference type="SUPFAM" id="SSF52317">
    <property type="entry name" value="Class I glutamine amidotransferase-like"/>
    <property type="match status" value="1"/>
</dbReference>
<comment type="caution">
    <text evidence="14">The sequence shown here is derived from an EMBL/GenBank/DDBJ whole genome shotgun (WGS) entry which is preliminary data.</text>
</comment>
<keyword evidence="8" id="KW-0315">Glutamine amidotransferase</keyword>
<reference evidence="14" key="1">
    <citation type="submission" date="2019-08" db="EMBL/GenBank/DDBJ databases">
        <authorList>
            <person name="Kucharzyk K."/>
            <person name="Murdoch R.W."/>
            <person name="Higgins S."/>
            <person name="Loffler F."/>
        </authorList>
    </citation>
    <scope>NUCLEOTIDE SEQUENCE</scope>
</reference>
<evidence type="ECO:0000256" key="9">
    <source>
        <dbReference type="ARBA" id="ARBA00022975"/>
    </source>
</evidence>
<dbReference type="EMBL" id="VSSQ01000006">
    <property type="protein sequence ID" value="MPL58026.1"/>
    <property type="molecule type" value="Genomic_DNA"/>
</dbReference>
<dbReference type="PANTHER" id="PTHR43418:SF7">
    <property type="entry name" value="CARBAMOYL-PHOSPHATE SYNTHASE SMALL CHAIN"/>
    <property type="match status" value="1"/>
</dbReference>
<evidence type="ECO:0000256" key="8">
    <source>
        <dbReference type="ARBA" id="ARBA00022962"/>
    </source>
</evidence>
<feature type="domain" description="Carbamoyl-phosphate synthase small subunit N-terminal" evidence="13">
    <location>
        <begin position="11"/>
        <end position="141"/>
    </location>
</feature>
<proteinExistence type="inferred from homology"/>
<comment type="catalytic activity">
    <reaction evidence="12">
        <text>L-glutamine + H2O = L-glutamate + NH4(+)</text>
        <dbReference type="Rhea" id="RHEA:15889"/>
        <dbReference type="ChEBI" id="CHEBI:15377"/>
        <dbReference type="ChEBI" id="CHEBI:28938"/>
        <dbReference type="ChEBI" id="CHEBI:29985"/>
        <dbReference type="ChEBI" id="CHEBI:58359"/>
    </reaction>
</comment>
<dbReference type="Pfam" id="PF00988">
    <property type="entry name" value="CPSase_sm_chain"/>
    <property type="match status" value="1"/>
</dbReference>
<dbReference type="SUPFAM" id="SSF52021">
    <property type="entry name" value="Carbamoyl phosphate synthetase, small subunit N-terminal domain"/>
    <property type="match status" value="1"/>
</dbReference>
<keyword evidence="6" id="KW-0547">Nucleotide-binding</keyword>
<gene>
    <name evidence="14" type="primary">carA_2</name>
    <name evidence="14" type="ORF">SDC9_03551</name>
</gene>
<dbReference type="InterPro" id="IPR050472">
    <property type="entry name" value="Anth_synth/Amidotransfase"/>
</dbReference>
<comment type="pathway">
    <text evidence="2">Amino-acid biosynthesis; L-arginine biosynthesis; carbamoyl phosphate from bicarbonate: step 1/1.</text>
</comment>
<dbReference type="GO" id="GO:0005524">
    <property type="term" value="F:ATP binding"/>
    <property type="evidence" value="ECO:0007669"/>
    <property type="project" value="UniProtKB-KW"/>
</dbReference>
<dbReference type="InterPro" id="IPR036480">
    <property type="entry name" value="CarbP_synth_ssu_N_sf"/>
</dbReference>
<keyword evidence="7" id="KW-0067">ATP-binding</keyword>
<evidence type="ECO:0000256" key="5">
    <source>
        <dbReference type="ARBA" id="ARBA00022598"/>
    </source>
</evidence>
<evidence type="ECO:0000256" key="3">
    <source>
        <dbReference type="ARBA" id="ARBA00007800"/>
    </source>
</evidence>
<evidence type="ECO:0000256" key="6">
    <source>
        <dbReference type="ARBA" id="ARBA00022741"/>
    </source>
</evidence>
<evidence type="ECO:0000313" key="14">
    <source>
        <dbReference type="EMBL" id="MPL58026.1"/>
    </source>
</evidence>
<dbReference type="PRINTS" id="PR00099">
    <property type="entry name" value="CPSGATASE"/>
</dbReference>
<dbReference type="GO" id="GO:0004088">
    <property type="term" value="F:carbamoyl-phosphate synthase (glutamine-hydrolyzing) activity"/>
    <property type="evidence" value="ECO:0007669"/>
    <property type="project" value="UniProtKB-EC"/>
</dbReference>
<dbReference type="InterPro" id="IPR002474">
    <property type="entry name" value="CarbamoylP_synth_ssu_N"/>
</dbReference>
<dbReference type="FunFam" id="3.50.30.20:FF:000001">
    <property type="entry name" value="Carbamoyl-phosphate synthase small chain"/>
    <property type="match status" value="1"/>
</dbReference>
<comment type="catalytic activity">
    <reaction evidence="11">
        <text>hydrogencarbonate + L-glutamine + 2 ATP + H2O = carbamoyl phosphate + L-glutamate + 2 ADP + phosphate + 2 H(+)</text>
        <dbReference type="Rhea" id="RHEA:18633"/>
        <dbReference type="ChEBI" id="CHEBI:15377"/>
        <dbReference type="ChEBI" id="CHEBI:15378"/>
        <dbReference type="ChEBI" id="CHEBI:17544"/>
        <dbReference type="ChEBI" id="CHEBI:29985"/>
        <dbReference type="ChEBI" id="CHEBI:30616"/>
        <dbReference type="ChEBI" id="CHEBI:43474"/>
        <dbReference type="ChEBI" id="CHEBI:58228"/>
        <dbReference type="ChEBI" id="CHEBI:58359"/>
        <dbReference type="ChEBI" id="CHEBI:456216"/>
        <dbReference type="EC" id="6.3.5.5"/>
    </reaction>
</comment>
<dbReference type="NCBIfam" id="TIGR01368">
    <property type="entry name" value="CPSaseIIsmall"/>
    <property type="match status" value="1"/>
</dbReference>
<dbReference type="PRINTS" id="PR00097">
    <property type="entry name" value="ANTSNTHASEII"/>
</dbReference>
<dbReference type="GO" id="GO:0006221">
    <property type="term" value="P:pyrimidine nucleotide biosynthetic process"/>
    <property type="evidence" value="ECO:0007669"/>
    <property type="project" value="UniProtKB-KW"/>
</dbReference>
<dbReference type="HAMAP" id="MF_01209">
    <property type="entry name" value="CPSase_S_chain"/>
    <property type="match status" value="1"/>
</dbReference>
<evidence type="ECO:0000256" key="7">
    <source>
        <dbReference type="ARBA" id="ARBA00022840"/>
    </source>
</evidence>